<dbReference type="PANTHER" id="PTHR38886">
    <property type="entry name" value="SESA DOMAIN-CONTAINING PROTEIN"/>
    <property type="match status" value="1"/>
</dbReference>
<evidence type="ECO:0000313" key="2">
    <source>
        <dbReference type="EMBL" id="KAL1620502.1"/>
    </source>
</evidence>
<dbReference type="EMBL" id="JAJVDC020000167">
    <property type="protein sequence ID" value="KAL1620502.1"/>
    <property type="molecule type" value="Genomic_DNA"/>
</dbReference>
<organism evidence="2 3">
    <name type="scientific">Neofusicoccum ribis</name>
    <dbReference type="NCBI Taxonomy" id="45134"/>
    <lineage>
        <taxon>Eukaryota</taxon>
        <taxon>Fungi</taxon>
        <taxon>Dikarya</taxon>
        <taxon>Ascomycota</taxon>
        <taxon>Pezizomycotina</taxon>
        <taxon>Dothideomycetes</taxon>
        <taxon>Dothideomycetes incertae sedis</taxon>
        <taxon>Botryosphaeriales</taxon>
        <taxon>Botryosphaeriaceae</taxon>
        <taxon>Neofusicoccum</taxon>
    </lineage>
</organism>
<dbReference type="InterPro" id="IPR054464">
    <property type="entry name" value="ULD_fung"/>
</dbReference>
<comment type="caution">
    <text evidence="2">The sequence shown here is derived from an EMBL/GenBank/DDBJ whole genome shotgun (WGS) entry which is preliminary data.</text>
</comment>
<dbReference type="Pfam" id="PF22893">
    <property type="entry name" value="ULD_2"/>
    <property type="match status" value="1"/>
</dbReference>
<keyword evidence="3" id="KW-1185">Reference proteome</keyword>
<accession>A0ABR3SGQ5</accession>
<proteinExistence type="predicted"/>
<dbReference type="PANTHER" id="PTHR38886:SF1">
    <property type="entry name" value="NACHT-NTPASE AND P-LOOP NTPASES N-TERMINAL DOMAIN-CONTAINING PROTEIN"/>
    <property type="match status" value="1"/>
</dbReference>
<feature type="domain" description="Ubiquitin-like" evidence="1">
    <location>
        <begin position="236"/>
        <end position="314"/>
    </location>
</feature>
<reference evidence="2 3" key="1">
    <citation type="submission" date="2024-02" db="EMBL/GenBank/DDBJ databases">
        <title>De novo assembly and annotation of 12 fungi associated with fruit tree decline syndrome in Ontario, Canada.</title>
        <authorList>
            <person name="Sulman M."/>
            <person name="Ellouze W."/>
            <person name="Ilyukhin E."/>
        </authorList>
    </citation>
    <scope>NUCLEOTIDE SEQUENCE [LARGE SCALE GENOMIC DNA]</scope>
    <source>
        <strain evidence="2 3">M1-105</strain>
    </source>
</reference>
<sequence length="492" mass="55682">MLFGFSVGDFLAALKLMSEAISSLGDAHGAASEYQALRRTFDCVSLAVQRTDRFSGPGTEAAKAAAFAYRYPIVQFLERTKKYQKSLDTGCSSGFWLKDSARKINWALTKKEDVRKLKADLNLHLECANMLLVGYGMDKLMSKESENASQICRKVEQTTNAISAMGVDLEAQTVAVRETHSRLAQLMIIVSNELAQPIKSISTKVSELFTTTEQVRTEVQDLRESVLRIDTRFTWAQAPVKFEDALGRVCPIPSEFSFGIFRVIIEQRFRNVPGLSYVKRGLYEVYNTRKPREFLSDAEDTQLLPGMQLTMAVFIKVNKQRKELNFCPIMFSTQNLPDNLSDAVSDRPLHRMCYHKLYIFATCGHSFWQPLPLEQCGDASMSPSAGFSSACQPRSHPFQTRKIYELCLRCRQRRDGLLVEAEKRGGEVRFEEWKWRMKYQSPQAEENAWKTWGEAGASSSGGGNRNSRMGRMSELLRAGLRKSGGGVERRWL</sequence>
<protein>
    <recommendedName>
        <fullName evidence="1">Ubiquitin-like domain-containing protein</fullName>
    </recommendedName>
</protein>
<gene>
    <name evidence="2" type="ORF">SLS56_009624</name>
</gene>
<dbReference type="Proteomes" id="UP001521116">
    <property type="component" value="Unassembled WGS sequence"/>
</dbReference>
<name>A0ABR3SGQ5_9PEZI</name>
<evidence type="ECO:0000259" key="1">
    <source>
        <dbReference type="Pfam" id="PF22893"/>
    </source>
</evidence>
<evidence type="ECO:0000313" key="3">
    <source>
        <dbReference type="Proteomes" id="UP001521116"/>
    </source>
</evidence>